<sequence length="155" mass="17721">MSPEKTVGTQQKTKELKIFSTQIITLDQIKKDKRKLLLLNIIKNYNEVSEKGLAYLITLLKDEKGFNINYTIVKLGNRTVIRELQDDIKALLYTGLIEVNPKNKKLKVTSNGQEFLESIAKEVENFNDVLQAAEELKTRVQLVDEEVSLIATGRR</sequence>
<protein>
    <submittedName>
        <fullName evidence="1">Uncharacterized protein</fullName>
    </submittedName>
</protein>
<comment type="caution">
    <text evidence="1">The sequence shown here is derived from an EMBL/GenBank/DDBJ whole genome shotgun (WGS) entry which is preliminary data.</text>
</comment>
<proteinExistence type="predicted"/>
<reference evidence="1" key="1">
    <citation type="journal article" date="2020" name="mSystems">
        <title>Genome- and Community-Level Interaction Insights into Carbon Utilization and Element Cycling Functions of Hydrothermarchaeota in Hydrothermal Sediment.</title>
        <authorList>
            <person name="Zhou Z."/>
            <person name="Liu Y."/>
            <person name="Xu W."/>
            <person name="Pan J."/>
            <person name="Luo Z.H."/>
            <person name="Li M."/>
        </authorList>
    </citation>
    <scope>NUCLEOTIDE SEQUENCE [LARGE SCALE GENOMIC DNA]</scope>
    <source>
        <strain evidence="1">SpSt-658</strain>
    </source>
</reference>
<gene>
    <name evidence="1" type="ORF">ENU31_04530</name>
</gene>
<name>A0A7C4D2A6_9CREN</name>
<evidence type="ECO:0000313" key="1">
    <source>
        <dbReference type="EMBL" id="HGM07658.1"/>
    </source>
</evidence>
<dbReference type="EMBL" id="DTCA01000139">
    <property type="protein sequence ID" value="HGM07658.1"/>
    <property type="molecule type" value="Genomic_DNA"/>
</dbReference>
<dbReference type="AlphaFoldDB" id="A0A7C4D2A6"/>
<organism evidence="1">
    <name type="scientific">Ignisphaera aggregans</name>
    <dbReference type="NCBI Taxonomy" id="334771"/>
    <lineage>
        <taxon>Archaea</taxon>
        <taxon>Thermoproteota</taxon>
        <taxon>Thermoprotei</taxon>
        <taxon>Desulfurococcales</taxon>
        <taxon>Desulfurococcaceae</taxon>
        <taxon>Ignisphaera</taxon>
    </lineage>
</organism>
<accession>A0A7C4D2A6</accession>